<reference evidence="1" key="1">
    <citation type="submission" date="2016-03" db="EMBL/GenBank/DDBJ databases">
        <title>Mechanisms controlling the formation of the plant cell surface in tip-growing cells are functionally conserved among land plants.</title>
        <authorList>
            <person name="Honkanen S."/>
            <person name="Jones V.A."/>
            <person name="Morieri G."/>
            <person name="Champion C."/>
            <person name="Hetherington A.J."/>
            <person name="Kelly S."/>
            <person name="Saint-Marcoux D."/>
            <person name="Proust H."/>
            <person name="Prescott H."/>
            <person name="Dolan L."/>
        </authorList>
    </citation>
    <scope>NUCLEOTIDE SEQUENCE [LARGE SCALE GENOMIC DNA]</scope>
    <source>
        <tissue evidence="1">Whole gametophyte</tissue>
    </source>
</reference>
<name>A0A176VPN6_MARPO</name>
<organism evidence="1 2">
    <name type="scientific">Marchantia polymorpha subsp. ruderalis</name>
    <dbReference type="NCBI Taxonomy" id="1480154"/>
    <lineage>
        <taxon>Eukaryota</taxon>
        <taxon>Viridiplantae</taxon>
        <taxon>Streptophyta</taxon>
        <taxon>Embryophyta</taxon>
        <taxon>Marchantiophyta</taxon>
        <taxon>Marchantiopsida</taxon>
        <taxon>Marchantiidae</taxon>
        <taxon>Marchantiales</taxon>
        <taxon>Marchantiaceae</taxon>
        <taxon>Marchantia</taxon>
    </lineage>
</organism>
<comment type="caution">
    <text evidence="1">The sequence shown here is derived from an EMBL/GenBank/DDBJ whole genome shotgun (WGS) entry which is preliminary data.</text>
</comment>
<protein>
    <submittedName>
        <fullName evidence="1">Uncharacterized protein</fullName>
    </submittedName>
</protein>
<evidence type="ECO:0000313" key="1">
    <source>
        <dbReference type="EMBL" id="OAE22597.1"/>
    </source>
</evidence>
<dbReference type="EMBL" id="LVLJ01003142">
    <property type="protein sequence ID" value="OAE22597.1"/>
    <property type="molecule type" value="Genomic_DNA"/>
</dbReference>
<accession>A0A176VPN6</accession>
<dbReference type="Proteomes" id="UP000077202">
    <property type="component" value="Unassembled WGS sequence"/>
</dbReference>
<sequence>MHFPVEKTAFIFTPRRLSELPMKFIYQDRPLGSSSTVLASVADFIGVLIWPDDLLEGNMSADDTSVYEYVEEVESFAATVSSPLDVPLWSSCQALQLEAERLVKKAWGEDSLPTEAERSSGDQLVGGPSALSPLVITSIAWEYSPHDVCVLDLFCGISTNLDAMLQLDIPMRRYLYVEKDETLRQVSSRHITQLMQRFASLLSRSAVRGYQKALTSDISLLGAPDLDRVGHIDMVVTVADISPVALENGVGQPWMALPTMVRYPASHAYRDDGLGLLWDFAVHQLVEPNADERERAMRFMIGVTAASSVLEALRRQVLGQAMDMNCLTWIVSLDLAEQRRLRVDLVVSTPLVSSLPIGMLVAMAGGDKRDIRHPWSSWDVTR</sequence>
<gene>
    <name evidence="1" type="ORF">AXG93_777s1040</name>
</gene>
<dbReference type="AlphaFoldDB" id="A0A176VPN6"/>
<proteinExistence type="predicted"/>
<keyword evidence="2" id="KW-1185">Reference proteome</keyword>
<evidence type="ECO:0000313" key="2">
    <source>
        <dbReference type="Proteomes" id="UP000077202"/>
    </source>
</evidence>